<sequence>MTLVRKTRLATSTPSASNHEFRLIYFKVYRREVSGSTATDKTDHRPPDIIKT</sequence>
<name>A0A837D4H5_9PSEU</name>
<comment type="caution">
    <text evidence="1">The sequence shown here is derived from an EMBL/GenBank/DDBJ whole genome shotgun (WGS) entry which is preliminary data.</text>
</comment>
<evidence type="ECO:0000313" key="1">
    <source>
        <dbReference type="EMBL" id="KHF42165.1"/>
    </source>
</evidence>
<reference evidence="1 2" key="1">
    <citation type="submission" date="2014-10" db="EMBL/GenBank/DDBJ databases">
        <title>Genome sequence of Micropolyspora internatus JCM3315.</title>
        <authorList>
            <person name="Shin S.-K."/>
            <person name="Yi H."/>
        </authorList>
    </citation>
    <scope>NUCLEOTIDE SEQUENCE [LARGE SCALE GENOMIC DNA]</scope>
    <source>
        <strain evidence="1 2">JCM 3315</strain>
    </source>
</reference>
<dbReference type="EMBL" id="JRZE01000008">
    <property type="protein sequence ID" value="KHF42165.1"/>
    <property type="molecule type" value="Genomic_DNA"/>
</dbReference>
<organism evidence="1 2">
    <name type="scientific">Saccharomonospora viridis</name>
    <dbReference type="NCBI Taxonomy" id="1852"/>
    <lineage>
        <taxon>Bacteria</taxon>
        <taxon>Bacillati</taxon>
        <taxon>Actinomycetota</taxon>
        <taxon>Actinomycetes</taxon>
        <taxon>Pseudonocardiales</taxon>
        <taxon>Pseudonocardiaceae</taxon>
        <taxon>Saccharomonospora</taxon>
    </lineage>
</organism>
<gene>
    <name evidence="1" type="ORF">MINT15_39710</name>
</gene>
<dbReference type="AlphaFoldDB" id="A0A837D4H5"/>
<proteinExistence type="predicted"/>
<evidence type="ECO:0000313" key="2">
    <source>
        <dbReference type="Proteomes" id="UP000030848"/>
    </source>
</evidence>
<protein>
    <submittedName>
        <fullName evidence="1">Uncharacterized protein</fullName>
    </submittedName>
</protein>
<accession>A0A837D4H5</accession>
<dbReference type="Proteomes" id="UP000030848">
    <property type="component" value="Unassembled WGS sequence"/>
</dbReference>